<proteinExistence type="predicted"/>
<keyword evidence="3" id="KW-1185">Reference proteome</keyword>
<evidence type="ECO:0000256" key="1">
    <source>
        <dbReference type="SAM" id="MobiDB-lite"/>
    </source>
</evidence>
<organism evidence="2 3">
    <name type="scientific">Halteria grandinella</name>
    <dbReference type="NCBI Taxonomy" id="5974"/>
    <lineage>
        <taxon>Eukaryota</taxon>
        <taxon>Sar</taxon>
        <taxon>Alveolata</taxon>
        <taxon>Ciliophora</taxon>
        <taxon>Intramacronucleata</taxon>
        <taxon>Spirotrichea</taxon>
        <taxon>Stichotrichia</taxon>
        <taxon>Sporadotrichida</taxon>
        <taxon>Halteriidae</taxon>
        <taxon>Halteria</taxon>
    </lineage>
</organism>
<dbReference type="EMBL" id="RRYP01000590">
    <property type="protein sequence ID" value="TNV87180.1"/>
    <property type="molecule type" value="Genomic_DNA"/>
</dbReference>
<feature type="compositionally biased region" description="Basic residues" evidence="1">
    <location>
        <begin position="1"/>
        <end position="11"/>
    </location>
</feature>
<evidence type="ECO:0000313" key="3">
    <source>
        <dbReference type="Proteomes" id="UP000785679"/>
    </source>
</evidence>
<name>A0A8J8P6V6_HALGN</name>
<evidence type="ECO:0000313" key="2">
    <source>
        <dbReference type="EMBL" id="TNV87180.1"/>
    </source>
</evidence>
<dbReference type="Proteomes" id="UP000785679">
    <property type="component" value="Unassembled WGS sequence"/>
</dbReference>
<sequence length="276" mass="31124">MQSNHTKRIQRPRFEAVNESKLSKQSLGAIRSPKLGGFTRKTIKKQGSERRALIVRNFKKGASLNKRILTKRSEMNTTYTSNSASKFWHDGTSVELYDETISVQSEPLNYSAELATTLAGTNCFLENSDMKFALGVEFGYPIKSEVVFGRARTQSFEEPHIDFERDIVVAQDIAPNFEIVSDVEEKSDCSAHSDLFDNFSEDSLNKKFTEMTIKPAVVLNPFNNQNAKVPTGPLPNFTFLGFGERLKSGFERPVMTQKMNYIHDSAFKNRLVAALT</sequence>
<gene>
    <name evidence="2" type="ORF">FGO68_gene10279</name>
</gene>
<dbReference type="AlphaFoldDB" id="A0A8J8P6V6"/>
<feature type="region of interest" description="Disordered" evidence="1">
    <location>
        <begin position="1"/>
        <end position="20"/>
    </location>
</feature>
<accession>A0A8J8P6V6</accession>
<reference evidence="2" key="1">
    <citation type="submission" date="2019-06" db="EMBL/GenBank/DDBJ databases">
        <authorList>
            <person name="Zheng W."/>
        </authorList>
    </citation>
    <scope>NUCLEOTIDE SEQUENCE</scope>
    <source>
        <strain evidence="2">QDHG01</strain>
    </source>
</reference>
<protein>
    <submittedName>
        <fullName evidence="2">Uncharacterized protein</fullName>
    </submittedName>
</protein>
<comment type="caution">
    <text evidence="2">The sequence shown here is derived from an EMBL/GenBank/DDBJ whole genome shotgun (WGS) entry which is preliminary data.</text>
</comment>